<feature type="coiled-coil region" evidence="1">
    <location>
        <begin position="2"/>
        <end position="36"/>
    </location>
</feature>
<proteinExistence type="predicted"/>
<evidence type="ECO:0000313" key="2">
    <source>
        <dbReference type="EMBL" id="AVM24918.1"/>
    </source>
</evidence>
<sequence length="114" mass="13474">MLSKDQVNVEDLLGEVERLKREIEKKNQQIDGFSKLFLNELNWEQRNYEACKDEFHRGGLSAMRNIEKKYEFAFMKGLDGEKVNISSFYRPSEKCESCGERESECFCNDEEDEL</sequence>
<dbReference type="EMBL" id="CP027116">
    <property type="protein sequence ID" value="AVM24918.1"/>
    <property type="molecule type" value="Genomic_DNA"/>
</dbReference>
<organism evidence="2 3">
    <name type="scientific">Bacillus pumilus</name>
    <name type="common">Bacillus mesentericus</name>
    <dbReference type="NCBI Taxonomy" id="1408"/>
    <lineage>
        <taxon>Bacteria</taxon>
        <taxon>Bacillati</taxon>
        <taxon>Bacillota</taxon>
        <taxon>Bacilli</taxon>
        <taxon>Bacillales</taxon>
        <taxon>Bacillaceae</taxon>
        <taxon>Bacillus</taxon>
    </lineage>
</organism>
<protein>
    <submittedName>
        <fullName evidence="2">Uncharacterized protein</fullName>
    </submittedName>
</protein>
<gene>
    <name evidence="2" type="ORF">C5695_14100</name>
</gene>
<keyword evidence="1" id="KW-0175">Coiled coil</keyword>
<evidence type="ECO:0000256" key="1">
    <source>
        <dbReference type="SAM" id="Coils"/>
    </source>
</evidence>
<evidence type="ECO:0000313" key="3">
    <source>
        <dbReference type="Proteomes" id="UP000264960"/>
    </source>
</evidence>
<dbReference type="Proteomes" id="UP000264960">
    <property type="component" value="Chromosome"/>
</dbReference>
<reference evidence="2 3" key="1">
    <citation type="submission" date="2018-02" db="EMBL/GenBank/DDBJ databases">
        <title>The complete genome of two Bacillus pumilus strains from Cuatro Cienegas, Coahuila, Mexico.</title>
        <authorList>
            <person name="Zarza E."/>
            <person name="Alcaraz L.D."/>
            <person name="Aguilar-Salinas B."/>
            <person name="Islas A."/>
            <person name="Olmedo-Alvarez G."/>
        </authorList>
    </citation>
    <scope>NUCLEOTIDE SEQUENCE [LARGE SCALE GENOMIC DNA]</scope>
    <source>
        <strain evidence="2 3">145</strain>
    </source>
</reference>
<name>A0AAD0HPQ8_BACPU</name>
<accession>A0AAD0HPQ8</accession>
<dbReference type="RefSeq" id="WP_117731256.1">
    <property type="nucleotide sequence ID" value="NZ_CP027116.1"/>
</dbReference>
<dbReference type="AlphaFoldDB" id="A0AAD0HPQ8"/>